<dbReference type="InterPro" id="IPR055346">
    <property type="entry name" value="Fe-S_cluster_assembly_SufBD"/>
</dbReference>
<dbReference type="InterPro" id="IPR010231">
    <property type="entry name" value="SUF_FeS_clus_asmbl_SufB"/>
</dbReference>
<dbReference type="InterPro" id="IPR005570">
    <property type="entry name" value="RPABC3"/>
</dbReference>
<dbReference type="OrthoDB" id="446132at2759"/>
<reference evidence="9" key="1">
    <citation type="journal article" date="2023" name="Proc. Natl. Acad. Sci. U.S.A.">
        <title>Genomic and structural basis for evolution of tropane alkaloid biosynthesis.</title>
        <authorList>
            <person name="Wanga Y.-J."/>
            <person name="Taina T."/>
            <person name="Yua J.-Y."/>
            <person name="Lia J."/>
            <person name="Xua B."/>
            <person name="Chenc J."/>
            <person name="D'Auriad J.C."/>
            <person name="Huanga J.-P."/>
            <person name="Huanga S.-X."/>
        </authorList>
    </citation>
    <scope>NUCLEOTIDE SEQUENCE [LARGE SCALE GENOMIC DNA]</scope>
    <source>
        <strain evidence="9">cv. KIB-2019</strain>
    </source>
</reference>
<evidence type="ECO:0000259" key="7">
    <source>
        <dbReference type="Pfam" id="PF19295"/>
    </source>
</evidence>
<accession>A0A9Q1RQ24</accession>
<evidence type="ECO:0000256" key="2">
    <source>
        <dbReference type="ARBA" id="ARBA00008912"/>
    </source>
</evidence>
<feature type="domain" description="SUF system FeS cluster assembly SufBD core" evidence="6">
    <location>
        <begin position="274"/>
        <end position="516"/>
    </location>
</feature>
<dbReference type="EMBL" id="JAJAGQ010000003">
    <property type="protein sequence ID" value="KAJ8567807.1"/>
    <property type="molecule type" value="Genomic_DNA"/>
</dbReference>
<evidence type="ECO:0000313" key="9">
    <source>
        <dbReference type="Proteomes" id="UP001152561"/>
    </source>
</evidence>
<name>A0A9Q1RQ24_9SOLA</name>
<comment type="similarity">
    <text evidence="2">Belongs to the eukaryotic RPB8 RNA polymerase subunit family.</text>
</comment>
<proteinExistence type="inferred from homology"/>
<dbReference type="SUPFAM" id="SSF50249">
    <property type="entry name" value="Nucleic acid-binding proteins"/>
    <property type="match status" value="1"/>
</dbReference>
<dbReference type="AlphaFoldDB" id="A0A9Q1RQ24"/>
<evidence type="ECO:0000256" key="3">
    <source>
        <dbReference type="ARBA" id="ARBA00023242"/>
    </source>
</evidence>
<feature type="compositionally biased region" description="Polar residues" evidence="5">
    <location>
        <begin position="1"/>
        <end position="18"/>
    </location>
</feature>
<keyword evidence="9" id="KW-1185">Reference proteome</keyword>
<keyword evidence="3" id="KW-0539">Nucleus</keyword>
<organism evidence="8 9">
    <name type="scientific">Anisodus acutangulus</name>
    <dbReference type="NCBI Taxonomy" id="402998"/>
    <lineage>
        <taxon>Eukaryota</taxon>
        <taxon>Viridiplantae</taxon>
        <taxon>Streptophyta</taxon>
        <taxon>Embryophyta</taxon>
        <taxon>Tracheophyta</taxon>
        <taxon>Spermatophyta</taxon>
        <taxon>Magnoliopsida</taxon>
        <taxon>eudicotyledons</taxon>
        <taxon>Gunneridae</taxon>
        <taxon>Pentapetalae</taxon>
        <taxon>asterids</taxon>
        <taxon>lamiids</taxon>
        <taxon>Solanales</taxon>
        <taxon>Solanaceae</taxon>
        <taxon>Solanoideae</taxon>
        <taxon>Hyoscyameae</taxon>
        <taxon>Anisodus</taxon>
    </lineage>
</organism>
<evidence type="ECO:0000256" key="5">
    <source>
        <dbReference type="SAM" id="MobiDB-lite"/>
    </source>
</evidence>
<dbReference type="GO" id="GO:0005665">
    <property type="term" value="C:RNA polymerase II, core complex"/>
    <property type="evidence" value="ECO:0007669"/>
    <property type="project" value="UniProtKB-ARBA"/>
</dbReference>
<protein>
    <submittedName>
        <fullName evidence="8">Uncharacterized protein</fullName>
    </submittedName>
</protein>
<evidence type="ECO:0000313" key="8">
    <source>
        <dbReference type="EMBL" id="KAJ8567807.1"/>
    </source>
</evidence>
<dbReference type="NCBIfam" id="TIGR01980">
    <property type="entry name" value="sufB"/>
    <property type="match status" value="1"/>
</dbReference>
<dbReference type="PANTHER" id="PTHR30508">
    <property type="entry name" value="FES CLUSTER ASSEMBLY PROTEIN SUF"/>
    <property type="match status" value="1"/>
</dbReference>
<dbReference type="NCBIfam" id="NF008773">
    <property type="entry name" value="PRK11814.1"/>
    <property type="match status" value="1"/>
</dbReference>
<dbReference type="InterPro" id="IPR037284">
    <property type="entry name" value="SUF_FeS_clus_asmbl_SufBD_sf"/>
</dbReference>
<dbReference type="GO" id="GO:0000419">
    <property type="term" value="C:RNA polymerase V complex"/>
    <property type="evidence" value="ECO:0007669"/>
    <property type="project" value="UniProtKB-ARBA"/>
</dbReference>
<evidence type="ECO:0000256" key="1">
    <source>
        <dbReference type="ARBA" id="ARBA00004123"/>
    </source>
</evidence>
<sequence>MASLLTNGISCFSPQPITEQPKHPKGSQFLQKSPNPRNPNSRNMKVKATESTTIDTQGKQSLISTSNEIDPLNKFLKRDYKWGFNQEIDSFSLPKGLNEDTVKLISATKNEPSWMLEFRLKSYEKFLKMNEPKWSDNKYPEINFQDICYYSEPKKKPTLNSLDEADPELIKYFDKLGIPLNEKNRLANVAVDAVLDSVSIATTHRKTLEKSGVIFCSISEAIREYPDLVKKYLGRVVPPEDNFYAALNSAVFSDGSFVYIPKNTRCPMQISTYFRINAMETGQFERTVIIAEEGSFVEYLEGCTAPSYDTNQLHAAVVELYCHEGAEIKYSTVQNWYAGDEEGKGGIYNFVTKRGICAGARSKISWTQVETGSAITWKYPSVVLEGDESVGEFYSVALTNNYQQADTGTKMIHKGKNTRSRIISKGISAGHSRNCYRGLVQVLSNADNAKNSSQCDSMLIGDTAAANTYPYIQTKNPTARIEHEATTSKIGEDQLFYFQQRGIDYEKAMAAMISGFCRDVFNELPDEFGAESSLLQHLFFKMVETLFEDIFTVTQKDPDGKKFDRVNRIEARSEQFDMFMLLDINTEIYPMRVKEKFMMVLASTLNLDGTPDTGYFIQGNKKLLADKFEYVMHGKLYRISEEGLGKHVKADIFVSFGGLLMQLRGDPSIAAKFELDQKLFILIRKV</sequence>
<comment type="similarity">
    <text evidence="4">Belongs to the iron-sulfur cluster assembly SufBD family.</text>
</comment>
<dbReference type="SMART" id="SM00658">
    <property type="entry name" value="RPOL8c"/>
    <property type="match status" value="1"/>
</dbReference>
<gene>
    <name evidence="8" type="ORF">K7X08_020015</name>
</gene>
<feature type="domain" description="SUF system FeS cluster assembly SufBD N-terminal" evidence="7">
    <location>
        <begin position="201"/>
        <end position="267"/>
    </location>
</feature>
<evidence type="ECO:0000259" key="6">
    <source>
        <dbReference type="Pfam" id="PF01458"/>
    </source>
</evidence>
<feature type="compositionally biased region" description="Low complexity" evidence="5">
    <location>
        <begin position="33"/>
        <end position="43"/>
    </location>
</feature>
<dbReference type="InterPro" id="IPR012340">
    <property type="entry name" value="NA-bd_OB-fold"/>
</dbReference>
<evidence type="ECO:0000256" key="4">
    <source>
        <dbReference type="ARBA" id="ARBA00043967"/>
    </source>
</evidence>
<feature type="region of interest" description="Disordered" evidence="5">
    <location>
        <begin position="1"/>
        <end position="58"/>
    </location>
</feature>
<dbReference type="GO" id="GO:0003899">
    <property type="term" value="F:DNA-directed RNA polymerase activity"/>
    <property type="evidence" value="ECO:0007669"/>
    <property type="project" value="InterPro"/>
</dbReference>
<comment type="subcellular location">
    <subcellularLocation>
        <location evidence="1">Nucleus</location>
    </subcellularLocation>
</comment>
<dbReference type="Gene3D" id="2.40.50.140">
    <property type="entry name" value="Nucleic acid-binding proteins"/>
    <property type="match status" value="1"/>
</dbReference>
<dbReference type="Pfam" id="PF01458">
    <property type="entry name" value="SUFBD_core"/>
    <property type="match status" value="1"/>
</dbReference>
<dbReference type="SUPFAM" id="SSF101960">
    <property type="entry name" value="Stabilizer of iron transporter SufD"/>
    <property type="match status" value="1"/>
</dbReference>
<feature type="compositionally biased region" description="Polar residues" evidence="5">
    <location>
        <begin position="49"/>
        <end position="58"/>
    </location>
</feature>
<dbReference type="FunFam" id="2.40.50.140:FF:000073">
    <property type="entry name" value="DNA-directed RNA polymerases I, II, and III subunit RPABC3"/>
    <property type="match status" value="1"/>
</dbReference>
<dbReference type="GO" id="GO:0016226">
    <property type="term" value="P:iron-sulfur cluster assembly"/>
    <property type="evidence" value="ECO:0007669"/>
    <property type="project" value="InterPro"/>
</dbReference>
<comment type="caution">
    <text evidence="8">The sequence shown here is derived from an EMBL/GenBank/DDBJ whole genome shotgun (WGS) entry which is preliminary data.</text>
</comment>
<dbReference type="InterPro" id="IPR045595">
    <property type="entry name" value="SufBD_N"/>
</dbReference>
<dbReference type="Proteomes" id="UP001152561">
    <property type="component" value="Unassembled WGS sequence"/>
</dbReference>
<dbReference type="Pfam" id="PF03870">
    <property type="entry name" value="RNA_pol_Rpb8"/>
    <property type="match status" value="1"/>
</dbReference>
<dbReference type="PANTHER" id="PTHR30508:SF1">
    <property type="entry name" value="UPF0051 PROTEIN ABCI8, CHLOROPLASTIC-RELATED"/>
    <property type="match status" value="1"/>
</dbReference>
<dbReference type="GO" id="GO:0006351">
    <property type="term" value="P:DNA-templated transcription"/>
    <property type="evidence" value="ECO:0007669"/>
    <property type="project" value="InterPro"/>
</dbReference>
<dbReference type="InterPro" id="IPR000825">
    <property type="entry name" value="SUF_FeS_clus_asmbl_SufBD_core"/>
</dbReference>
<dbReference type="Pfam" id="PF19295">
    <property type="entry name" value="SufBD_N"/>
    <property type="match status" value="1"/>
</dbReference>